<sequence>MNPCTVLVLVLVAVVTSPGSALCRASRTAPARCDLLALRPCAPVIWREAPSPACCAELRNQERCLCEYAKNPDLRKYINSQNSKWVAAACSMQVPSC</sequence>
<keyword evidence="2" id="KW-0813">Transport</keyword>
<feature type="signal peptide" evidence="4">
    <location>
        <begin position="1"/>
        <end position="21"/>
    </location>
</feature>
<protein>
    <recommendedName>
        <fullName evidence="5">Bifunctional inhibitor/plant lipid transfer protein/seed storage helical domain-containing protein</fullName>
    </recommendedName>
</protein>
<dbReference type="PANTHER" id="PTHR33214">
    <property type="entry name" value="BIFUNCTIONAL INHIBITOR/LIPID-TRANSFER PROTEIN/SEED STORAGE 2S ALBUMIN SUPERFAMILY PROTEIN"/>
    <property type="match status" value="1"/>
</dbReference>
<reference evidence="6" key="1">
    <citation type="journal article" date="2021" name="bioRxiv">
        <title>Whole Genome Assembly and Annotation of Northern Wild Rice, Zizania palustris L., Supports a Whole Genome Duplication in the Zizania Genus.</title>
        <authorList>
            <person name="Haas M."/>
            <person name="Kono T."/>
            <person name="Macchietto M."/>
            <person name="Millas R."/>
            <person name="McGilp L."/>
            <person name="Shao M."/>
            <person name="Duquette J."/>
            <person name="Hirsch C.N."/>
            <person name="Kimball J."/>
        </authorList>
    </citation>
    <scope>NUCLEOTIDE SEQUENCE</scope>
    <source>
        <tissue evidence="6">Fresh leaf tissue</tissue>
    </source>
</reference>
<dbReference type="GO" id="GO:0008289">
    <property type="term" value="F:lipid binding"/>
    <property type="evidence" value="ECO:0007669"/>
    <property type="project" value="UniProtKB-KW"/>
</dbReference>
<evidence type="ECO:0000256" key="2">
    <source>
        <dbReference type="ARBA" id="ARBA00022448"/>
    </source>
</evidence>
<evidence type="ECO:0000256" key="1">
    <source>
        <dbReference type="ARBA" id="ARBA00009707"/>
    </source>
</evidence>
<organism evidence="6 7">
    <name type="scientific">Zizania palustris</name>
    <name type="common">Northern wild rice</name>
    <dbReference type="NCBI Taxonomy" id="103762"/>
    <lineage>
        <taxon>Eukaryota</taxon>
        <taxon>Viridiplantae</taxon>
        <taxon>Streptophyta</taxon>
        <taxon>Embryophyta</taxon>
        <taxon>Tracheophyta</taxon>
        <taxon>Spermatophyta</taxon>
        <taxon>Magnoliopsida</taxon>
        <taxon>Liliopsida</taxon>
        <taxon>Poales</taxon>
        <taxon>Poaceae</taxon>
        <taxon>BOP clade</taxon>
        <taxon>Oryzoideae</taxon>
        <taxon>Oryzeae</taxon>
        <taxon>Zizaniinae</taxon>
        <taxon>Zizania</taxon>
    </lineage>
</organism>
<dbReference type="Proteomes" id="UP000729402">
    <property type="component" value="Unassembled WGS sequence"/>
</dbReference>
<evidence type="ECO:0000259" key="5">
    <source>
        <dbReference type="SMART" id="SM00499"/>
    </source>
</evidence>
<dbReference type="OrthoDB" id="665742at2759"/>
<reference evidence="6" key="2">
    <citation type="submission" date="2021-02" db="EMBL/GenBank/DDBJ databases">
        <authorList>
            <person name="Kimball J.A."/>
            <person name="Haas M.W."/>
            <person name="Macchietto M."/>
            <person name="Kono T."/>
            <person name="Duquette J."/>
            <person name="Shao M."/>
        </authorList>
    </citation>
    <scope>NUCLEOTIDE SEQUENCE</scope>
    <source>
        <tissue evidence="6">Fresh leaf tissue</tissue>
    </source>
</reference>
<comment type="caution">
    <text evidence="6">The sequence shown here is derived from an EMBL/GenBank/DDBJ whole genome shotgun (WGS) entry which is preliminary data.</text>
</comment>
<dbReference type="AlphaFoldDB" id="A0A8J5RBD4"/>
<dbReference type="InterPro" id="IPR033872">
    <property type="entry name" value="nsLTP2"/>
</dbReference>
<proteinExistence type="inferred from homology"/>
<feature type="domain" description="Bifunctional inhibitor/plant lipid transfer protein/seed storage helical" evidence="5">
    <location>
        <begin position="23"/>
        <end position="97"/>
    </location>
</feature>
<evidence type="ECO:0000313" key="7">
    <source>
        <dbReference type="Proteomes" id="UP000729402"/>
    </source>
</evidence>
<name>A0A8J5RBD4_ZIZPA</name>
<dbReference type="EMBL" id="JAAALK010000288">
    <property type="protein sequence ID" value="KAG8055790.1"/>
    <property type="molecule type" value="Genomic_DNA"/>
</dbReference>
<keyword evidence="4" id="KW-0732">Signal</keyword>
<dbReference type="SMART" id="SM00499">
    <property type="entry name" value="AAI"/>
    <property type="match status" value="1"/>
</dbReference>
<evidence type="ECO:0000256" key="3">
    <source>
        <dbReference type="ARBA" id="ARBA00023121"/>
    </source>
</evidence>
<comment type="similarity">
    <text evidence="1">Belongs to the plant LTP family. B11E subfamily.</text>
</comment>
<dbReference type="Pfam" id="PF00234">
    <property type="entry name" value="Tryp_alpha_amyl"/>
    <property type="match status" value="1"/>
</dbReference>
<evidence type="ECO:0000313" key="6">
    <source>
        <dbReference type="EMBL" id="KAG8055790.1"/>
    </source>
</evidence>
<dbReference type="GO" id="GO:0006869">
    <property type="term" value="P:lipid transport"/>
    <property type="evidence" value="ECO:0007669"/>
    <property type="project" value="InterPro"/>
</dbReference>
<dbReference type="InterPro" id="IPR016140">
    <property type="entry name" value="Bifunc_inhib/LTP/seed_store"/>
</dbReference>
<keyword evidence="7" id="KW-1185">Reference proteome</keyword>
<accession>A0A8J5RBD4</accession>
<feature type="chain" id="PRO_5035293309" description="Bifunctional inhibitor/plant lipid transfer protein/seed storage helical domain-containing protein" evidence="4">
    <location>
        <begin position="22"/>
        <end position="97"/>
    </location>
</feature>
<evidence type="ECO:0000256" key="4">
    <source>
        <dbReference type="SAM" id="SignalP"/>
    </source>
</evidence>
<gene>
    <name evidence="6" type="ORF">GUJ93_ZPchr0001g31966</name>
</gene>
<dbReference type="PANTHER" id="PTHR33214:SF3">
    <property type="entry name" value="OS01G0691100 PROTEIN"/>
    <property type="match status" value="1"/>
</dbReference>
<keyword evidence="3" id="KW-0446">Lipid-binding</keyword>